<sequence>MKAGLFSAGYFKIIVLSLLAGILYLGAQFFVDTFRVNRIWMDRVEIPSALAFDAATFDFLVEGGAIWPVRDGVSVALGHAPCNTLAMRSPETVTLVSGPAGEAGRKYVRELCESAQGERIRQQVANFNQSYRIVAVSDNRAADSALKSDQGVACADGVSTAKLFVPARCLPNKWEATIAADGRAVQSITTATISQFDYAFLASETESFFGDWKVITPVIDTQTGEAGEYRFTTTMTLGDMPVSIRTIGAVRSISINGAPLTIDPEVGRDEVMAAAGMRQLASLAILCADDTRSIGHHVRCEGENPRGRPMGTKIFLAEPKGRTIDIELLIEPSIRIDRGLRRYLAARQNGAPDVPGEKVSLGFGRIRVACDLSGFAVGKSARGRSETGCNLDWNVPDNQRVERQSEPLTGLELAGLPVLDSQGALTQKAFQLGLGGLLGLGTGDSGSVAAALTRTEEGKNPSLTLIPDYQEKALAALEQNYTCPNDEERCARRADLVILDAGGEDAGNVLAIASLPQPRTGMSSWDIETLELTASAKSPLAAYAWRNYDLRGTPGSAFKLVTALAASQHVLDSGDKALESVLLGTATPLQIADLFGIAATRPSFNGRCKPDYEERDPEKMNALPIPGARDRIVFCMGNSASSAGVRSGISHILETGVESGCGDARTPRAGMCEAIKRSSNLFFAGIAMYLDADKLLDPETGFEHTDPVSDLILAKEAARFFPAARDPDAIARKSALDILDVNYPATGRGRASPLIVEAGLPVPPGEPRRLRLARGGIGLSVSASPLAMATVTASVATGKIVRPHLVPRAERGPSDDPVEGEPLLIAPPEKQALADRFLRELRDGMGAVIRKSGGTSRSAFAKVPEELRNSVFAKTGTAPVFNHVNAPSDGRYASWLVGYVDPQQGLPGIDRKLAFACRVAFSPSYGGSACGPIVRDFLLALYEDGE</sequence>
<keyword evidence="1" id="KW-0812">Transmembrane</keyword>
<dbReference type="Gene3D" id="3.40.710.10">
    <property type="entry name" value="DD-peptidase/beta-lactamase superfamily"/>
    <property type="match status" value="1"/>
</dbReference>
<dbReference type="InterPro" id="IPR012338">
    <property type="entry name" value="Beta-lactam/transpept-like"/>
</dbReference>
<dbReference type="Pfam" id="PF00905">
    <property type="entry name" value="Transpeptidase"/>
    <property type="match status" value="1"/>
</dbReference>
<evidence type="ECO:0000259" key="2">
    <source>
        <dbReference type="Pfam" id="PF00905"/>
    </source>
</evidence>
<dbReference type="GO" id="GO:0071555">
    <property type="term" value="P:cell wall organization"/>
    <property type="evidence" value="ECO:0007669"/>
    <property type="project" value="TreeGrafter"/>
</dbReference>
<keyword evidence="1" id="KW-1133">Transmembrane helix</keyword>
<dbReference type="GO" id="GO:0071972">
    <property type="term" value="F:peptidoglycan L,D-transpeptidase activity"/>
    <property type="evidence" value="ECO:0007669"/>
    <property type="project" value="TreeGrafter"/>
</dbReference>
<evidence type="ECO:0000313" key="3">
    <source>
        <dbReference type="EMBL" id="SOE17207.1"/>
    </source>
</evidence>
<keyword evidence="4" id="KW-1185">Reference proteome</keyword>
<feature type="transmembrane region" description="Helical" evidence="1">
    <location>
        <begin position="9"/>
        <end position="31"/>
    </location>
</feature>
<organism evidence="3 4">
    <name type="scientific">Hoeflea halophila</name>
    <dbReference type="NCBI Taxonomy" id="714899"/>
    <lineage>
        <taxon>Bacteria</taxon>
        <taxon>Pseudomonadati</taxon>
        <taxon>Pseudomonadota</taxon>
        <taxon>Alphaproteobacteria</taxon>
        <taxon>Hyphomicrobiales</taxon>
        <taxon>Rhizobiaceae</taxon>
        <taxon>Hoeflea</taxon>
    </lineage>
</organism>
<dbReference type="Proteomes" id="UP000219465">
    <property type="component" value="Unassembled WGS sequence"/>
</dbReference>
<dbReference type="SUPFAM" id="SSF56601">
    <property type="entry name" value="beta-lactamase/transpeptidase-like"/>
    <property type="match status" value="1"/>
</dbReference>
<dbReference type="PANTHER" id="PTHR30627">
    <property type="entry name" value="PEPTIDOGLYCAN D,D-TRANSPEPTIDASE"/>
    <property type="match status" value="1"/>
</dbReference>
<dbReference type="GO" id="GO:0008658">
    <property type="term" value="F:penicillin binding"/>
    <property type="evidence" value="ECO:0007669"/>
    <property type="project" value="InterPro"/>
</dbReference>
<protein>
    <submittedName>
        <fullName evidence="3">Penicillin binding protein</fullName>
    </submittedName>
</protein>
<keyword evidence="1" id="KW-0472">Membrane</keyword>
<dbReference type="InterPro" id="IPR001460">
    <property type="entry name" value="PCN-bd_Tpept"/>
</dbReference>
<dbReference type="PANTHER" id="PTHR30627:SF24">
    <property type="entry name" value="PENICILLIN-BINDING PROTEIN 4B"/>
    <property type="match status" value="1"/>
</dbReference>
<accession>A0A286IB19</accession>
<dbReference type="RefSeq" id="WP_179759013.1">
    <property type="nucleotide sequence ID" value="NZ_OCPC01000002.1"/>
</dbReference>
<dbReference type="AlphaFoldDB" id="A0A286IB19"/>
<name>A0A286IB19_9HYPH</name>
<dbReference type="GO" id="GO:0005886">
    <property type="term" value="C:plasma membrane"/>
    <property type="evidence" value="ECO:0007669"/>
    <property type="project" value="TreeGrafter"/>
</dbReference>
<dbReference type="EMBL" id="OCPC01000002">
    <property type="protein sequence ID" value="SOE17207.1"/>
    <property type="molecule type" value="Genomic_DNA"/>
</dbReference>
<evidence type="ECO:0000256" key="1">
    <source>
        <dbReference type="SAM" id="Phobius"/>
    </source>
</evidence>
<reference evidence="4" key="1">
    <citation type="submission" date="2017-08" db="EMBL/GenBank/DDBJ databases">
        <authorList>
            <person name="Varghese N."/>
            <person name="Submissions S."/>
        </authorList>
    </citation>
    <scope>NUCLEOTIDE SEQUENCE [LARGE SCALE GENOMIC DNA]</scope>
    <source>
        <strain evidence="4">KCTC 23107</strain>
    </source>
</reference>
<evidence type="ECO:0000313" key="4">
    <source>
        <dbReference type="Proteomes" id="UP000219465"/>
    </source>
</evidence>
<feature type="domain" description="Penicillin-binding protein transpeptidase" evidence="2">
    <location>
        <begin position="774"/>
        <end position="937"/>
    </location>
</feature>
<proteinExistence type="predicted"/>
<gene>
    <name evidence="3" type="ORF">SAMN05877838_2100</name>
</gene>
<dbReference type="InterPro" id="IPR050515">
    <property type="entry name" value="Beta-lactam/transpept"/>
</dbReference>